<keyword evidence="1" id="KW-0812">Transmembrane</keyword>
<organism evidence="2 3">
    <name type="scientific">Methylorubrum populi</name>
    <dbReference type="NCBI Taxonomy" id="223967"/>
    <lineage>
        <taxon>Bacteria</taxon>
        <taxon>Pseudomonadati</taxon>
        <taxon>Pseudomonadota</taxon>
        <taxon>Alphaproteobacteria</taxon>
        <taxon>Hyphomicrobiales</taxon>
        <taxon>Methylobacteriaceae</taxon>
        <taxon>Methylorubrum</taxon>
    </lineage>
</organism>
<gene>
    <name evidence="2" type="ORF">MPPM_0050</name>
</gene>
<dbReference type="EMBL" id="AP014809">
    <property type="protein sequence ID" value="BAU88655.1"/>
    <property type="molecule type" value="Genomic_DNA"/>
</dbReference>
<dbReference type="InterPro" id="IPR036259">
    <property type="entry name" value="MFS_trans_sf"/>
</dbReference>
<feature type="transmembrane region" description="Helical" evidence="1">
    <location>
        <begin position="59"/>
        <end position="84"/>
    </location>
</feature>
<reference evidence="2 3" key="1">
    <citation type="journal article" date="2016" name="Genome Announc.">
        <title>Complete Genome Sequence of Methylobacterium populi P-1M, Isolated from Pink-Pigmented Household Biofilm.</title>
        <authorList>
            <person name="Morohoshi T."/>
            <person name="Ikeda T."/>
        </authorList>
    </citation>
    <scope>NUCLEOTIDE SEQUENCE [LARGE SCALE GENOMIC DNA]</scope>
    <source>
        <strain evidence="2 3">P-1M</strain>
    </source>
</reference>
<dbReference type="PANTHER" id="PTHR38598:SF1">
    <property type="entry name" value="INNER MEMBRANE PROTEIN YJCH"/>
    <property type="match status" value="1"/>
</dbReference>
<dbReference type="InterPro" id="IPR007436">
    <property type="entry name" value="DUF485"/>
</dbReference>
<dbReference type="GO" id="GO:0005886">
    <property type="term" value="C:plasma membrane"/>
    <property type="evidence" value="ECO:0007669"/>
    <property type="project" value="TreeGrafter"/>
</dbReference>
<dbReference type="AlphaFoldDB" id="A0A169QBL9"/>
<dbReference type="SUPFAM" id="SSF103473">
    <property type="entry name" value="MFS general substrate transporter"/>
    <property type="match status" value="1"/>
</dbReference>
<keyword evidence="1" id="KW-0472">Membrane</keyword>
<keyword evidence="1" id="KW-1133">Transmembrane helix</keyword>
<feature type="transmembrane region" description="Helical" evidence="1">
    <location>
        <begin position="26"/>
        <end position="47"/>
    </location>
</feature>
<protein>
    <recommendedName>
        <fullName evidence="4">DUF485 domain-containing protein</fullName>
    </recommendedName>
</protein>
<evidence type="ECO:0000313" key="3">
    <source>
        <dbReference type="Proteomes" id="UP000218288"/>
    </source>
</evidence>
<dbReference type="InterPro" id="IPR052959">
    <property type="entry name" value="Inner_membrane_assoc"/>
</dbReference>
<accession>A0A169QBL9</accession>
<evidence type="ECO:0008006" key="4">
    <source>
        <dbReference type="Google" id="ProtNLM"/>
    </source>
</evidence>
<evidence type="ECO:0000256" key="1">
    <source>
        <dbReference type="SAM" id="Phobius"/>
    </source>
</evidence>
<sequence>MLSPDRVLVKDEADEIVKLSRKRSRVAVALSLVMITMYFGFMTMFAFAKPTMGTMLAPGLSLCILLGAGVIVGSFALCFVYVVWANRFYDPAVRQIMR</sequence>
<evidence type="ECO:0000313" key="2">
    <source>
        <dbReference type="EMBL" id="BAU88655.1"/>
    </source>
</evidence>
<dbReference type="PANTHER" id="PTHR38598">
    <property type="entry name" value="INNER MEMBRANE PROTEIN YJCH"/>
    <property type="match status" value="1"/>
</dbReference>
<name>A0A169QBL9_9HYPH</name>
<dbReference type="OrthoDB" id="9799991at2"/>
<proteinExistence type="predicted"/>
<dbReference type="Pfam" id="PF04341">
    <property type="entry name" value="DUF485"/>
    <property type="match status" value="1"/>
</dbReference>
<dbReference type="Proteomes" id="UP000218288">
    <property type="component" value="Chromosome"/>
</dbReference>
<dbReference type="RefSeq" id="WP_096482815.1">
    <property type="nucleotide sequence ID" value="NZ_AP014809.1"/>
</dbReference>